<dbReference type="OrthoDB" id="10064318at2759"/>
<evidence type="ECO:0000313" key="3">
    <source>
        <dbReference type="Proteomes" id="UP000054251"/>
    </source>
</evidence>
<dbReference type="GO" id="GO:0005768">
    <property type="term" value="C:endosome"/>
    <property type="evidence" value="ECO:0007669"/>
    <property type="project" value="TreeGrafter"/>
</dbReference>
<dbReference type="GO" id="GO:0032266">
    <property type="term" value="F:phosphatidylinositol-3-phosphate binding"/>
    <property type="evidence" value="ECO:0007669"/>
    <property type="project" value="TreeGrafter"/>
</dbReference>
<feature type="compositionally biased region" description="Polar residues" evidence="1">
    <location>
        <begin position="16"/>
        <end position="26"/>
    </location>
</feature>
<keyword evidence="3" id="KW-1185">Reference proteome</keyword>
<reference evidence="2 3" key="1">
    <citation type="submission" date="2015-11" db="EMBL/GenBank/DDBJ databases">
        <title>The genome of Debaryomyces fabryi.</title>
        <authorList>
            <person name="Tafer H."/>
            <person name="Lopandic K."/>
        </authorList>
    </citation>
    <scope>NUCLEOTIDE SEQUENCE [LARGE SCALE GENOMIC DNA]</scope>
    <source>
        <strain evidence="2 3">CBS 789</strain>
    </source>
</reference>
<comment type="caution">
    <text evidence="2">The sequence shown here is derived from an EMBL/GenBank/DDBJ whole genome shotgun (WGS) entry which is preliminary data.</text>
</comment>
<accession>A0A0V1Q446</accession>
<dbReference type="GO" id="GO:0042147">
    <property type="term" value="P:retrograde transport, endosome to Golgi"/>
    <property type="evidence" value="ECO:0007669"/>
    <property type="project" value="InterPro"/>
</dbReference>
<evidence type="ECO:0000313" key="2">
    <source>
        <dbReference type="EMBL" id="KSA03277.1"/>
    </source>
</evidence>
<dbReference type="GeneID" id="26837924"/>
<dbReference type="InterPro" id="IPR028662">
    <property type="entry name" value="SNX8/Mvp1"/>
</dbReference>
<dbReference type="PANTHER" id="PTHR47554">
    <property type="entry name" value="SORTING NEXIN MVP1"/>
    <property type="match status" value="1"/>
</dbReference>
<gene>
    <name evidence="2" type="ORF">AC631_00915</name>
</gene>
<dbReference type="GO" id="GO:0005829">
    <property type="term" value="C:cytosol"/>
    <property type="evidence" value="ECO:0007669"/>
    <property type="project" value="GOC"/>
</dbReference>
<sequence length="319" mass="35229">MSGSVFSSGDPWENGWASNDNDNIRSPTIPGFDSGSTYLTSSQLLSHEHKGDSDISGEFPASYGKVYSELSEEISTVTDLERLVVNKLVDAGYLTNYQSSKILNTLYDHAILPPSEKANFERTLGLIALELDAAGTGEYVTLQMRLNNLPELSDKVVHLLINKGDNIGTKDITDPLGAQLANTGLTENDGNEWHTAASEQKAGGQASILSDPILTDHTAVQKSHLEGGDQQPIDHSHITKYINDIRDTFTPLVDTKETIKIKEVPEKEGLVFKHINYIISHDLNLGMHGPAGMKKVIRRYSDFVWYVIEFDFCQHIVLT</sequence>
<dbReference type="PANTHER" id="PTHR47554:SF1">
    <property type="entry name" value="SORTING NEXIN MVP1"/>
    <property type="match status" value="1"/>
</dbReference>
<dbReference type="GO" id="GO:0006623">
    <property type="term" value="P:protein targeting to vacuole"/>
    <property type="evidence" value="ECO:0007669"/>
    <property type="project" value="TreeGrafter"/>
</dbReference>
<organism evidence="2 3">
    <name type="scientific">Debaryomyces fabryi</name>
    <dbReference type="NCBI Taxonomy" id="58627"/>
    <lineage>
        <taxon>Eukaryota</taxon>
        <taxon>Fungi</taxon>
        <taxon>Dikarya</taxon>
        <taxon>Ascomycota</taxon>
        <taxon>Saccharomycotina</taxon>
        <taxon>Pichiomycetes</taxon>
        <taxon>Debaryomycetaceae</taxon>
        <taxon>Debaryomyces</taxon>
    </lineage>
</organism>
<dbReference type="AlphaFoldDB" id="A0A0V1Q446"/>
<feature type="region of interest" description="Disordered" evidence="1">
    <location>
        <begin position="1"/>
        <end position="29"/>
    </location>
</feature>
<dbReference type="RefSeq" id="XP_015469379.1">
    <property type="nucleotide sequence ID" value="XM_015609745.1"/>
</dbReference>
<dbReference type="Proteomes" id="UP000054251">
    <property type="component" value="Unassembled WGS sequence"/>
</dbReference>
<name>A0A0V1Q446_9ASCO</name>
<proteinExistence type="predicted"/>
<protein>
    <submittedName>
        <fullName evidence="2">Uncharacterized protein</fullName>
    </submittedName>
</protein>
<dbReference type="EMBL" id="LMYN01000011">
    <property type="protein sequence ID" value="KSA03277.1"/>
    <property type="molecule type" value="Genomic_DNA"/>
</dbReference>
<evidence type="ECO:0000256" key="1">
    <source>
        <dbReference type="SAM" id="MobiDB-lite"/>
    </source>
</evidence>